<sequence length="1169" mass="125623">MSNFPCSLQQNQSSPLDHSSLSPSLPSQTAHHEDINQASHPEIDLARSSTPSALLLSTSVSSQLSADESSVIIRRFAEHDSDQQESQSEEEDEASILDLAPEILIRIFTFLDPVSLARAAAVCRGWARVARDDTTWKSAFAFAFGLEAMEGKAKGSVQDVAPAIRRLNRASWKLEYSQRSALLRQWRKAKTPTVLSDSRISTISSISLSLQNRFMLSASIMYGVASRSDPFTGKVTKGFIDAAGLANGAGNGNPNIEFSPDVTALSMDADTSCILWGFRSGEVGMTILSRQGINPRGAIKSRKFSPQGCHAGPVTAIGYPFATGFDGAHGLGRIPEKARQRAATLGESGSTFVTAGYDGTVRLWHPKHNMPLWMSSASASALAPNSIQIPVTRPPPGEIGHDAITKVDYDPRNGVVAAGTNQGHILIWANINVQALLSLAEERDNQPQGEESTGAWAQAQEQSVGVLGNIVLARIPSSEELSSAKVIERLRIDPTPRRPAPRDLAMTAASSDLQVSVLVHHACASVFLRHDVKFAYLATPGLYGEQEIKTFVFGAPGLGEITCIRADFEPDQGHGVRSTSSTVPPSPARSGSVSPMLGATRSSSVVPHLVLGPSPFVTGTSASSLTEKKFVCAGTLTGGLVVWDWDAEGAPFDEDLQGTWQSRGCVSFRGDRQIAPALVLDGHHACITAIEITCLHILAGSSDGTVKTFCPLTGALLRTFNDRTATRHPARMLAAGALTEDEASRFRVTQIIAGNEMFIAAIGSHVLSWRAEPLIKNKDRKAGSAKHGSRAASRNCDPKFQMQVELRRALRESQDQLEAEREDRQANYERHRSKISMNELGDLSEQEAFEYAMMLSRDEEEATNHNGQTRAHARHQRLSVHGVGRRSAVDDEDLQVALEQIALAESREASRNLSRRSSRATSDKSSAYDRDHGREDLEVEDDSADQQYLHSSSSSPSPRESPGLHAVSSPSRAWSILSNAASSRSASASDRWYPNSKVRTVAVPRSARMASFSTSLEASPSLPPQMASPTDWPSVSPGNGAWSLGAPASATPQRDCSSSPAGGGYPPKVNSAHASPTDKRLGKSPSPSTKANLGAWNRSPCLRPASSSSTTTTSHSLLTTSLLRSGPDAPVSAKHPVPLADDEMDEDLRFAIELSLAEERSRSESQKQS</sequence>
<dbReference type="EMBL" id="KZ819850">
    <property type="protein sequence ID" value="PWN51347.1"/>
    <property type="molecule type" value="Genomic_DNA"/>
</dbReference>
<reference evidence="1 2" key="1">
    <citation type="journal article" date="2018" name="Mol. Biol. Evol.">
        <title>Broad Genomic Sampling Reveals a Smut Pathogenic Ancestry of the Fungal Clade Ustilaginomycotina.</title>
        <authorList>
            <person name="Kijpornyongpan T."/>
            <person name="Mondo S.J."/>
            <person name="Barry K."/>
            <person name="Sandor L."/>
            <person name="Lee J."/>
            <person name="Lipzen A."/>
            <person name="Pangilinan J."/>
            <person name="LaButti K."/>
            <person name="Hainaut M."/>
            <person name="Henrissat B."/>
            <person name="Grigoriev I.V."/>
            <person name="Spatafora J.W."/>
            <person name="Aime M.C."/>
        </authorList>
    </citation>
    <scope>NUCLEOTIDE SEQUENCE [LARGE SCALE GENOMIC DNA]</scope>
    <source>
        <strain evidence="1 2">SA 807</strain>
    </source>
</reference>
<evidence type="ECO:0000313" key="2">
    <source>
        <dbReference type="Proteomes" id="UP000245626"/>
    </source>
</evidence>
<dbReference type="Proteomes" id="UP000245626">
    <property type="component" value="Unassembled WGS sequence"/>
</dbReference>
<gene>
    <name evidence="1" type="ORF">IE53DRAFT_368132</name>
</gene>
<protein>
    <submittedName>
        <fullName evidence="1">Uncharacterized protein</fullName>
    </submittedName>
</protein>
<accession>A0ACD0NZV9</accession>
<proteinExistence type="predicted"/>
<evidence type="ECO:0000313" key="1">
    <source>
        <dbReference type="EMBL" id="PWN51347.1"/>
    </source>
</evidence>
<keyword evidence="2" id="KW-1185">Reference proteome</keyword>
<organism evidence="1 2">
    <name type="scientific">Violaceomyces palustris</name>
    <dbReference type="NCBI Taxonomy" id="1673888"/>
    <lineage>
        <taxon>Eukaryota</taxon>
        <taxon>Fungi</taxon>
        <taxon>Dikarya</taxon>
        <taxon>Basidiomycota</taxon>
        <taxon>Ustilaginomycotina</taxon>
        <taxon>Ustilaginomycetes</taxon>
        <taxon>Violaceomycetales</taxon>
        <taxon>Violaceomycetaceae</taxon>
        <taxon>Violaceomyces</taxon>
    </lineage>
</organism>
<name>A0ACD0NZV9_9BASI</name>